<dbReference type="AlphaFoldDB" id="A0A367J7X3"/>
<dbReference type="OrthoDB" id="2276465at2759"/>
<reference evidence="1 2" key="1">
    <citation type="journal article" date="2018" name="G3 (Bethesda)">
        <title>Phylogenetic and Phylogenomic Definition of Rhizopus Species.</title>
        <authorList>
            <person name="Gryganskyi A.P."/>
            <person name="Golan J."/>
            <person name="Dolatabadi S."/>
            <person name="Mondo S."/>
            <person name="Robb S."/>
            <person name="Idnurm A."/>
            <person name="Muszewska A."/>
            <person name="Steczkiewicz K."/>
            <person name="Masonjones S."/>
            <person name="Liao H.L."/>
            <person name="Gajdeczka M.T."/>
            <person name="Anike F."/>
            <person name="Vuek A."/>
            <person name="Anishchenko I.M."/>
            <person name="Voigt K."/>
            <person name="de Hoog G.S."/>
            <person name="Smith M.E."/>
            <person name="Heitman J."/>
            <person name="Vilgalys R."/>
            <person name="Stajich J.E."/>
        </authorList>
    </citation>
    <scope>NUCLEOTIDE SEQUENCE [LARGE SCALE GENOMIC DNA]</scope>
    <source>
        <strain evidence="1 2">CBS 357.93</strain>
    </source>
</reference>
<accession>A0A367J7X3</accession>
<organism evidence="1 2">
    <name type="scientific">Rhizopus azygosporus</name>
    <name type="common">Rhizopus microsporus var. azygosporus</name>
    <dbReference type="NCBI Taxonomy" id="86630"/>
    <lineage>
        <taxon>Eukaryota</taxon>
        <taxon>Fungi</taxon>
        <taxon>Fungi incertae sedis</taxon>
        <taxon>Mucoromycota</taxon>
        <taxon>Mucoromycotina</taxon>
        <taxon>Mucoromycetes</taxon>
        <taxon>Mucorales</taxon>
        <taxon>Mucorineae</taxon>
        <taxon>Rhizopodaceae</taxon>
        <taxon>Rhizopus</taxon>
    </lineage>
</organism>
<sequence length="151" mass="16951">MRKRQRTAAEASNKVVCSTFEAIMDKIAVAANSSRAISSSSTENDNSDFDRISEGLEDHIFEELDEKFVFLDKDISSSLNKTVSILTDRTKLPQRPLINACRSLLNKLTSCALSAKVMRSIIRTHGLQMEEPFDLALHNDLNFTEVMCTHL</sequence>
<evidence type="ECO:0000313" key="2">
    <source>
        <dbReference type="Proteomes" id="UP000252139"/>
    </source>
</evidence>
<gene>
    <name evidence="1" type="ORF">CU097_004268</name>
</gene>
<keyword evidence="2" id="KW-1185">Reference proteome</keyword>
<evidence type="ECO:0000313" key="1">
    <source>
        <dbReference type="EMBL" id="RCH85929.1"/>
    </source>
</evidence>
<proteinExistence type="predicted"/>
<dbReference type="Proteomes" id="UP000252139">
    <property type="component" value="Unassembled WGS sequence"/>
</dbReference>
<protein>
    <submittedName>
        <fullName evidence="1">Uncharacterized protein</fullName>
    </submittedName>
</protein>
<dbReference type="EMBL" id="PJQL01001981">
    <property type="protein sequence ID" value="RCH85929.1"/>
    <property type="molecule type" value="Genomic_DNA"/>
</dbReference>
<name>A0A367J7X3_RHIAZ</name>
<comment type="caution">
    <text evidence="1">The sequence shown here is derived from an EMBL/GenBank/DDBJ whole genome shotgun (WGS) entry which is preliminary data.</text>
</comment>